<dbReference type="Gene3D" id="3.40.50.1000">
    <property type="entry name" value="HAD superfamily/HAD-like"/>
    <property type="match status" value="1"/>
</dbReference>
<name>A0A841JLC2_9BACT</name>
<gene>
    <name evidence="1" type="ORF">HNQ77_000090</name>
</gene>
<evidence type="ECO:0000313" key="1">
    <source>
        <dbReference type="EMBL" id="MBB6142152.1"/>
    </source>
</evidence>
<dbReference type="PROSITE" id="PS01229">
    <property type="entry name" value="COF_2"/>
    <property type="match status" value="1"/>
</dbReference>
<organism evidence="1 2">
    <name type="scientific">Silvibacterium bohemicum</name>
    <dbReference type="NCBI Taxonomy" id="1577686"/>
    <lineage>
        <taxon>Bacteria</taxon>
        <taxon>Pseudomonadati</taxon>
        <taxon>Acidobacteriota</taxon>
        <taxon>Terriglobia</taxon>
        <taxon>Terriglobales</taxon>
        <taxon>Acidobacteriaceae</taxon>
        <taxon>Silvibacterium</taxon>
    </lineage>
</organism>
<comment type="caution">
    <text evidence="1">The sequence shown here is derived from an EMBL/GenBank/DDBJ whole genome shotgun (WGS) entry which is preliminary data.</text>
</comment>
<dbReference type="GO" id="GO:0016791">
    <property type="term" value="F:phosphatase activity"/>
    <property type="evidence" value="ECO:0007669"/>
    <property type="project" value="TreeGrafter"/>
</dbReference>
<dbReference type="PANTHER" id="PTHR10000:SF8">
    <property type="entry name" value="HAD SUPERFAMILY HYDROLASE-LIKE, TYPE 3"/>
    <property type="match status" value="1"/>
</dbReference>
<proteinExistence type="predicted"/>
<sequence length="304" mass="33085">MASPVRISPVKLVAIDIDGTLLPSAGTEISSRTRRALQETEAAGIEIVIATGRRQAYAAPLIQPAGLKPATVLITSNGTVTRTLGGEHLDCFTLPVETARELCPILRQFGATTVFTFDREGPGELVLESIAQLHARISLWVDANRRWIEEVVPLERAFDSGEAPIQSMVCGTVAEMQRAELWLAASEISRRIEVHRTEYPGRDLTILDILPPGCSKGVSLDRLARQRGIDRKSIMAIGDNFNDLEMLRFAGQPVVMANGAPDLLAMAEQQEWRIAPPNDQDGVAQVLESVLESMGVQSGERNAL</sequence>
<evidence type="ECO:0000313" key="2">
    <source>
        <dbReference type="Proteomes" id="UP000538666"/>
    </source>
</evidence>
<dbReference type="Gene3D" id="3.30.1240.10">
    <property type="match status" value="1"/>
</dbReference>
<dbReference type="OrthoDB" id="9781413at2"/>
<dbReference type="NCBIfam" id="TIGR01484">
    <property type="entry name" value="HAD-SF-IIB"/>
    <property type="match status" value="1"/>
</dbReference>
<evidence type="ECO:0008006" key="3">
    <source>
        <dbReference type="Google" id="ProtNLM"/>
    </source>
</evidence>
<dbReference type="EMBL" id="JACHEK010000001">
    <property type="protein sequence ID" value="MBB6142152.1"/>
    <property type="molecule type" value="Genomic_DNA"/>
</dbReference>
<reference evidence="1 2" key="1">
    <citation type="submission" date="2020-08" db="EMBL/GenBank/DDBJ databases">
        <title>Genomic Encyclopedia of Type Strains, Phase IV (KMG-IV): sequencing the most valuable type-strain genomes for metagenomic binning, comparative biology and taxonomic classification.</title>
        <authorList>
            <person name="Goeker M."/>
        </authorList>
    </citation>
    <scope>NUCLEOTIDE SEQUENCE [LARGE SCALE GENOMIC DNA]</scope>
    <source>
        <strain evidence="1 2">DSM 103733</strain>
    </source>
</reference>
<dbReference type="SUPFAM" id="SSF56784">
    <property type="entry name" value="HAD-like"/>
    <property type="match status" value="1"/>
</dbReference>
<keyword evidence="2" id="KW-1185">Reference proteome</keyword>
<accession>A0A841JLC2</accession>
<dbReference type="GO" id="GO:0005829">
    <property type="term" value="C:cytosol"/>
    <property type="evidence" value="ECO:0007669"/>
    <property type="project" value="TreeGrafter"/>
</dbReference>
<dbReference type="InterPro" id="IPR036412">
    <property type="entry name" value="HAD-like_sf"/>
</dbReference>
<protein>
    <recommendedName>
        <fullName evidence="3">Haloacid dehalogenase</fullName>
    </recommendedName>
</protein>
<dbReference type="GO" id="GO:0000287">
    <property type="term" value="F:magnesium ion binding"/>
    <property type="evidence" value="ECO:0007669"/>
    <property type="project" value="TreeGrafter"/>
</dbReference>
<dbReference type="RefSeq" id="WP_050057421.1">
    <property type="nucleotide sequence ID" value="NZ_JACHEK010000001.1"/>
</dbReference>
<dbReference type="Pfam" id="PF08282">
    <property type="entry name" value="Hydrolase_3"/>
    <property type="match status" value="1"/>
</dbReference>
<dbReference type="InterPro" id="IPR023214">
    <property type="entry name" value="HAD_sf"/>
</dbReference>
<dbReference type="AlphaFoldDB" id="A0A841JLC2"/>
<dbReference type="InterPro" id="IPR006379">
    <property type="entry name" value="HAD-SF_hydro_IIB"/>
</dbReference>
<dbReference type="PANTHER" id="PTHR10000">
    <property type="entry name" value="PHOSPHOSERINE PHOSPHATASE"/>
    <property type="match status" value="1"/>
</dbReference>
<dbReference type="Proteomes" id="UP000538666">
    <property type="component" value="Unassembled WGS sequence"/>
</dbReference>